<protein>
    <submittedName>
        <fullName evidence="1">Uncharacterized protein</fullName>
    </submittedName>
</protein>
<organism evidence="1 2">
    <name type="scientific">Planococcus donghaensis MPA1U2</name>
    <dbReference type="NCBI Taxonomy" id="933115"/>
    <lineage>
        <taxon>Bacteria</taxon>
        <taxon>Bacillati</taxon>
        <taxon>Bacillota</taxon>
        <taxon>Bacilli</taxon>
        <taxon>Bacillales</taxon>
        <taxon>Caryophanaceae</taxon>
        <taxon>Planococcus</taxon>
    </lineage>
</organism>
<sequence length="94" mass="11198">MFNKFKKSKELATFFQEGLQIKIKETRNGRKVSVRPNDYNRVIDISIKGDSIEYNIIDAHKGSMKFCIPKNTHREIFDEYLEENIKKNFRTKKP</sequence>
<reference evidence="1 2" key="1">
    <citation type="journal article" date="2011" name="J. Bacteriol.">
        <title>The Draft Genome of Planococcus donghaensis MPA1U2 Reveals Nonsporulation Pathways Controlled by a Conserved Spo0A Regulon.</title>
        <authorList>
            <person name="Pearson M.D."/>
            <person name="Noller H.F."/>
        </authorList>
    </citation>
    <scope>NUCLEOTIDE SEQUENCE [LARGE SCALE GENOMIC DNA]</scope>
    <source>
        <strain evidence="1 2">MPA1U2</strain>
    </source>
</reference>
<dbReference type="RefSeq" id="WP_008428020.1">
    <property type="nucleotide sequence ID" value="NZ_AEPB01000001.1"/>
</dbReference>
<dbReference type="EMBL" id="AEPB01000001">
    <property type="protein sequence ID" value="EGA91400.1"/>
    <property type="molecule type" value="Genomic_DNA"/>
</dbReference>
<dbReference type="AlphaFoldDB" id="E7RCN5"/>
<name>E7RCN5_9BACL</name>
<gene>
    <name evidence="1" type="ORF">GPDM_00995</name>
</gene>
<proteinExistence type="predicted"/>
<dbReference type="Proteomes" id="UP000003052">
    <property type="component" value="Unassembled WGS sequence"/>
</dbReference>
<comment type="caution">
    <text evidence="1">The sequence shown here is derived from an EMBL/GenBank/DDBJ whole genome shotgun (WGS) entry which is preliminary data.</text>
</comment>
<accession>E7RCN5</accession>
<evidence type="ECO:0000313" key="2">
    <source>
        <dbReference type="Proteomes" id="UP000003052"/>
    </source>
</evidence>
<evidence type="ECO:0000313" key="1">
    <source>
        <dbReference type="EMBL" id="EGA91400.1"/>
    </source>
</evidence>